<gene>
    <name evidence="2" type="ORF">PVNG_04990</name>
</gene>
<dbReference type="Pfam" id="PF05795">
    <property type="entry name" value="Plasmodium_Vir"/>
    <property type="match status" value="1"/>
</dbReference>
<dbReference type="Proteomes" id="UP000053239">
    <property type="component" value="Unassembled WGS sequence"/>
</dbReference>
<evidence type="ECO:0000313" key="3">
    <source>
        <dbReference type="Proteomes" id="UP000053239"/>
    </source>
</evidence>
<dbReference type="EMBL" id="KQ235254">
    <property type="protein sequence ID" value="KNA01544.1"/>
    <property type="molecule type" value="Genomic_DNA"/>
</dbReference>
<dbReference type="OrthoDB" id="383226at2759"/>
<name>A0A0J9WF00_PLAVI</name>
<accession>A0A0J9WF00</accession>
<organism evidence="2 3">
    <name type="scientific">Plasmodium vivax North Korean</name>
    <dbReference type="NCBI Taxonomy" id="1035514"/>
    <lineage>
        <taxon>Eukaryota</taxon>
        <taxon>Sar</taxon>
        <taxon>Alveolata</taxon>
        <taxon>Apicomplexa</taxon>
        <taxon>Aconoidasida</taxon>
        <taxon>Haemosporida</taxon>
        <taxon>Plasmodiidae</taxon>
        <taxon>Plasmodium</taxon>
        <taxon>Plasmodium (Plasmodium)</taxon>
    </lineage>
</organism>
<feature type="region of interest" description="Disordered" evidence="1">
    <location>
        <begin position="260"/>
        <end position="281"/>
    </location>
</feature>
<evidence type="ECO:0000256" key="1">
    <source>
        <dbReference type="SAM" id="MobiDB-lite"/>
    </source>
</evidence>
<sequence>MPNYLGDEKLLYLQTKYNYGKLNKGQDFCEHFEFYDAAEKKLTENKLIKEVSEQILKGLCYVYRERVKDNFIGDICNYLYYWLGVILLDKLSTRSLFHKVILELFDILTYDKKIICTAPNYNIDEHNFENIKLFFDYSEDYDTYKHDISDNNTPCNKNYMKYLQNYVDTYKIFQGECSNVQNRNAYCDAFKEYFAKKDPYLLSNWINMLEEKEEEAKEEAETEPVREKQVKVDKGVLDTHQSHHQYLDGAAGLQLDNRSTEGTESAVTPYPLPDSADEGRSNGTIISTSCVGLTGFLFLLYKVNKKITLK</sequence>
<dbReference type="InterPro" id="IPR008780">
    <property type="entry name" value="Plasmodium_Vir"/>
</dbReference>
<dbReference type="AlphaFoldDB" id="A0A0J9WF00"/>
<reference evidence="2 3" key="1">
    <citation type="submission" date="2011-09" db="EMBL/GenBank/DDBJ databases">
        <title>The Genome Sequence of Plasmodium vivax North Korean.</title>
        <authorList>
            <consortium name="The Broad Institute Genome Sequencing Platform"/>
            <consortium name="The Broad Institute Genome Sequencing Center for Infectious Disease"/>
            <person name="Neafsey D."/>
            <person name="Carlton J."/>
            <person name="Barnwell J."/>
            <person name="Collins W."/>
            <person name="Escalante A."/>
            <person name="Mullikin J."/>
            <person name="Saul A."/>
            <person name="Guigo R."/>
            <person name="Camara F."/>
            <person name="Young S.K."/>
            <person name="Zeng Q."/>
            <person name="Gargeya S."/>
            <person name="Fitzgerald M."/>
            <person name="Haas B."/>
            <person name="Abouelleil A."/>
            <person name="Alvarado L."/>
            <person name="Arachchi H.M."/>
            <person name="Berlin A."/>
            <person name="Brown A."/>
            <person name="Chapman S.B."/>
            <person name="Chen Z."/>
            <person name="Dunbar C."/>
            <person name="Freedman E."/>
            <person name="Gearin G."/>
            <person name="Gellesch M."/>
            <person name="Goldberg J."/>
            <person name="Griggs A."/>
            <person name="Gujja S."/>
            <person name="Heiman D."/>
            <person name="Howarth C."/>
            <person name="Larson L."/>
            <person name="Lui A."/>
            <person name="MacDonald P.J.P."/>
            <person name="Montmayeur A."/>
            <person name="Murphy C."/>
            <person name="Neiman D."/>
            <person name="Pearson M."/>
            <person name="Priest M."/>
            <person name="Roberts A."/>
            <person name="Saif S."/>
            <person name="Shea T."/>
            <person name="Shenoy N."/>
            <person name="Sisk P."/>
            <person name="Stolte C."/>
            <person name="Sykes S."/>
            <person name="Wortman J."/>
            <person name="Nusbaum C."/>
            <person name="Birren B."/>
        </authorList>
    </citation>
    <scope>NUCLEOTIDE SEQUENCE [LARGE SCALE GENOMIC DNA]</scope>
    <source>
        <strain evidence="2 3">North Korean</strain>
    </source>
</reference>
<proteinExistence type="predicted"/>
<protein>
    <submittedName>
        <fullName evidence="2">Uncharacterized protein</fullName>
    </submittedName>
</protein>
<evidence type="ECO:0000313" key="2">
    <source>
        <dbReference type="EMBL" id="KNA01544.1"/>
    </source>
</evidence>